<dbReference type="Proteomes" id="UP000076882">
    <property type="component" value="Unassembled WGS sequence"/>
</dbReference>
<dbReference type="GO" id="GO:0006814">
    <property type="term" value="P:sodium ion transport"/>
    <property type="evidence" value="ECO:0007669"/>
    <property type="project" value="InterPro"/>
</dbReference>
<protein>
    <submittedName>
        <fullName evidence="3">Xyloside transporter XynT</fullName>
    </submittedName>
</protein>
<dbReference type="GO" id="GO:0015293">
    <property type="term" value="F:symporter activity"/>
    <property type="evidence" value="ECO:0007669"/>
    <property type="project" value="InterPro"/>
</dbReference>
<feature type="transmembrane region" description="Helical" evidence="2">
    <location>
        <begin position="273"/>
        <end position="291"/>
    </location>
</feature>
<dbReference type="EMBL" id="LUXM01000033">
    <property type="protein sequence ID" value="KZU94390.1"/>
    <property type="molecule type" value="Genomic_DNA"/>
</dbReference>
<keyword evidence="2" id="KW-1133">Transmembrane helix</keyword>
<feature type="transmembrane region" description="Helical" evidence="2">
    <location>
        <begin position="416"/>
        <end position="436"/>
    </location>
</feature>
<dbReference type="AlphaFoldDB" id="A0A165RI12"/>
<dbReference type="InterPro" id="IPR039672">
    <property type="entry name" value="MFS_2"/>
</dbReference>
<dbReference type="GO" id="GO:0008643">
    <property type="term" value="P:carbohydrate transport"/>
    <property type="evidence" value="ECO:0007669"/>
    <property type="project" value="InterPro"/>
</dbReference>
<reference evidence="3 4" key="1">
    <citation type="submission" date="2016-03" db="EMBL/GenBank/DDBJ databases">
        <title>Comparative genomics of 54 Lactobacillus plantarum strains reveals genomic uncoupling from niche constraints.</title>
        <authorList>
            <person name="Martino M.E."/>
        </authorList>
    </citation>
    <scope>NUCLEOTIDE SEQUENCE [LARGE SCALE GENOMIC DNA]</scope>
    <source>
        <strain evidence="3 4">19.1</strain>
    </source>
</reference>
<dbReference type="RefSeq" id="WP_044430004.1">
    <property type="nucleotide sequence ID" value="NZ_CAKMBJ010000002.1"/>
</dbReference>
<accession>A0A165RI12</accession>
<feature type="transmembrane region" description="Helical" evidence="2">
    <location>
        <begin position="328"/>
        <end position="352"/>
    </location>
</feature>
<evidence type="ECO:0000256" key="2">
    <source>
        <dbReference type="SAM" id="Phobius"/>
    </source>
</evidence>
<feature type="transmembrane region" description="Helical" evidence="2">
    <location>
        <begin position="239"/>
        <end position="261"/>
    </location>
</feature>
<keyword evidence="2" id="KW-0472">Membrane</keyword>
<dbReference type="InterPro" id="IPR001927">
    <property type="entry name" value="Na/Gal_symport"/>
</dbReference>
<gene>
    <name evidence="3" type="ORF">Lp19_2364</name>
</gene>
<proteinExistence type="predicted"/>
<feature type="transmembrane region" description="Helical" evidence="2">
    <location>
        <begin position="32"/>
        <end position="56"/>
    </location>
</feature>
<feature type="transmembrane region" description="Helical" evidence="2">
    <location>
        <begin position="372"/>
        <end position="395"/>
    </location>
</feature>
<keyword evidence="1" id="KW-0762">Sugar transport</keyword>
<dbReference type="Pfam" id="PF13347">
    <property type="entry name" value="MFS_2"/>
    <property type="match status" value="1"/>
</dbReference>
<dbReference type="CDD" id="cd17332">
    <property type="entry name" value="MFS_MelB_like"/>
    <property type="match status" value="1"/>
</dbReference>
<feature type="transmembrane region" description="Helical" evidence="2">
    <location>
        <begin position="111"/>
        <end position="131"/>
    </location>
</feature>
<feature type="transmembrane region" description="Helical" evidence="2">
    <location>
        <begin position="81"/>
        <end position="99"/>
    </location>
</feature>
<feature type="transmembrane region" description="Helical" evidence="2">
    <location>
        <begin position="183"/>
        <end position="203"/>
    </location>
</feature>
<dbReference type="NCBIfam" id="TIGR00792">
    <property type="entry name" value="gph"/>
    <property type="match status" value="1"/>
</dbReference>
<evidence type="ECO:0000256" key="1">
    <source>
        <dbReference type="ARBA" id="ARBA00022597"/>
    </source>
</evidence>
<evidence type="ECO:0000313" key="4">
    <source>
        <dbReference type="Proteomes" id="UP000076882"/>
    </source>
</evidence>
<feature type="transmembrane region" description="Helical" evidence="2">
    <location>
        <begin position="303"/>
        <end position="321"/>
    </location>
</feature>
<dbReference type="PANTHER" id="PTHR11328">
    <property type="entry name" value="MAJOR FACILITATOR SUPERFAMILY DOMAIN-CONTAINING PROTEIN"/>
    <property type="match status" value="1"/>
</dbReference>
<keyword evidence="1" id="KW-0813">Transport</keyword>
<name>A0A165RI12_LACPN</name>
<dbReference type="SUPFAM" id="SSF103473">
    <property type="entry name" value="MFS general substrate transporter"/>
    <property type="match status" value="1"/>
</dbReference>
<feature type="transmembrane region" description="Helical" evidence="2">
    <location>
        <begin position="151"/>
        <end position="171"/>
    </location>
</feature>
<comment type="caution">
    <text evidence="3">The sequence shown here is derived from an EMBL/GenBank/DDBJ whole genome shotgun (WGS) entry which is preliminary data.</text>
</comment>
<keyword evidence="2" id="KW-0812">Transmembrane</keyword>
<dbReference type="PANTHER" id="PTHR11328:SF24">
    <property type="entry name" value="MAJOR FACILITATOR SUPERFAMILY (MFS) PROFILE DOMAIN-CONTAINING PROTEIN"/>
    <property type="match status" value="1"/>
</dbReference>
<dbReference type="KEGG" id="lpb:SH83_04055"/>
<dbReference type="PATRIC" id="fig|1590.144.peg.850"/>
<dbReference type="Gene3D" id="1.20.1250.20">
    <property type="entry name" value="MFS general substrate transporter like domains"/>
    <property type="match status" value="2"/>
</dbReference>
<organism evidence="3 4">
    <name type="scientific">Lactiplantibacillus plantarum</name>
    <name type="common">Lactobacillus plantarum</name>
    <dbReference type="NCBI Taxonomy" id="1590"/>
    <lineage>
        <taxon>Bacteria</taxon>
        <taxon>Bacillati</taxon>
        <taxon>Bacillota</taxon>
        <taxon>Bacilli</taxon>
        <taxon>Lactobacillales</taxon>
        <taxon>Lactobacillaceae</taxon>
        <taxon>Lactiplantibacillus</taxon>
    </lineage>
</organism>
<sequence length="466" mass="51326">MSIFQTWKRRIAYGSTDMAGNIIWQMVSTYLLFYYTTVAGISAAFAGMLFFVVRFIDAFDALIYGYLIDHTHTKYGQSRPYFVWFGIPLGLLAMSLFMIPSFGGNTTMRLVYISITYTFFSLIYSGANTPITSILPSLTDDSVERTKLASARMVMTTIGTSAVAAITLPMVKLLGKGNQSKGFTLWAIILGLVIMGLFIFAFLNLKETNGAQNPDGTTESAESLSIWQSLKGAASNKPWLLLACSFILLQTFWMLRGNSAIFFIKYVYGRPELAPIFLGIGFVSVIGNLSVPFLSQRFKNRNVLQFSLVLGVIGQLLLPIAEKMRSVSLLIAGSVIFLIAMGITFTIVFAMLSDTVDYSTKVLGLNETGFLSAVPMIGAKLGMGIGGFLAGQFLAWGQFNAKAAVQSGRTITFINLAFIWMPIILLAAMIFMMQFYRLDEKELQANKPDAAAKVESKEDVEYDANN</sequence>
<evidence type="ECO:0000313" key="3">
    <source>
        <dbReference type="EMBL" id="KZU94390.1"/>
    </source>
</evidence>
<dbReference type="InterPro" id="IPR036259">
    <property type="entry name" value="MFS_trans_sf"/>
</dbReference>
<dbReference type="GO" id="GO:0005886">
    <property type="term" value="C:plasma membrane"/>
    <property type="evidence" value="ECO:0007669"/>
    <property type="project" value="TreeGrafter"/>
</dbReference>